<protein>
    <recommendedName>
        <fullName evidence="1">CxC2-like cysteine cluster KDZ transposase-associated domain-containing protein</fullName>
    </recommendedName>
</protein>
<evidence type="ECO:0000313" key="3">
    <source>
        <dbReference type="Proteomes" id="UP000054477"/>
    </source>
</evidence>
<keyword evidence="3" id="KW-1185">Reference proteome</keyword>
<dbReference type="Gene3D" id="3.60.130.30">
    <property type="match status" value="1"/>
</dbReference>
<proteinExistence type="predicted"/>
<dbReference type="HOGENOM" id="CLU_003703_13_0_1"/>
<dbReference type="Pfam" id="PF18758">
    <property type="entry name" value="KDZ"/>
    <property type="match status" value="1"/>
</dbReference>
<dbReference type="Pfam" id="PF18803">
    <property type="entry name" value="CxC2"/>
    <property type="match status" value="1"/>
</dbReference>
<name>A0A0C9WIS0_9AGAR</name>
<reference evidence="2 3" key="1">
    <citation type="submission" date="2014-04" db="EMBL/GenBank/DDBJ databases">
        <authorList>
            <consortium name="DOE Joint Genome Institute"/>
            <person name="Kuo A."/>
            <person name="Kohler A."/>
            <person name="Nagy L.G."/>
            <person name="Floudas D."/>
            <person name="Copeland A."/>
            <person name="Barry K.W."/>
            <person name="Cichocki N."/>
            <person name="Veneault-Fourrey C."/>
            <person name="LaButti K."/>
            <person name="Lindquist E.A."/>
            <person name="Lipzen A."/>
            <person name="Lundell T."/>
            <person name="Morin E."/>
            <person name="Murat C."/>
            <person name="Sun H."/>
            <person name="Tunlid A."/>
            <person name="Henrissat B."/>
            <person name="Grigoriev I.V."/>
            <person name="Hibbett D.S."/>
            <person name="Martin F."/>
            <person name="Nordberg H.P."/>
            <person name="Cantor M.N."/>
            <person name="Hua S.X."/>
        </authorList>
    </citation>
    <scope>NUCLEOTIDE SEQUENCE [LARGE SCALE GENOMIC DNA]</scope>
    <source>
        <strain evidence="2 3">LaAM-08-1</strain>
    </source>
</reference>
<reference evidence="3" key="2">
    <citation type="submission" date="2015-01" db="EMBL/GenBank/DDBJ databases">
        <title>Evolutionary Origins and Diversification of the Mycorrhizal Mutualists.</title>
        <authorList>
            <consortium name="DOE Joint Genome Institute"/>
            <consortium name="Mycorrhizal Genomics Consortium"/>
            <person name="Kohler A."/>
            <person name="Kuo A."/>
            <person name="Nagy L.G."/>
            <person name="Floudas D."/>
            <person name="Copeland A."/>
            <person name="Barry K.W."/>
            <person name="Cichocki N."/>
            <person name="Veneault-Fourrey C."/>
            <person name="LaButti K."/>
            <person name="Lindquist E.A."/>
            <person name="Lipzen A."/>
            <person name="Lundell T."/>
            <person name="Morin E."/>
            <person name="Murat C."/>
            <person name="Riley R."/>
            <person name="Ohm R."/>
            <person name="Sun H."/>
            <person name="Tunlid A."/>
            <person name="Henrissat B."/>
            <person name="Grigoriev I.V."/>
            <person name="Hibbett D.S."/>
            <person name="Martin F."/>
        </authorList>
    </citation>
    <scope>NUCLEOTIDE SEQUENCE [LARGE SCALE GENOMIC DNA]</scope>
    <source>
        <strain evidence="3">LaAM-08-1</strain>
    </source>
</reference>
<dbReference type="PANTHER" id="PTHR33096">
    <property type="entry name" value="CXC2 DOMAIN-CONTAINING PROTEIN"/>
    <property type="match status" value="1"/>
</dbReference>
<organism evidence="2 3">
    <name type="scientific">Laccaria amethystina LaAM-08-1</name>
    <dbReference type="NCBI Taxonomy" id="1095629"/>
    <lineage>
        <taxon>Eukaryota</taxon>
        <taxon>Fungi</taxon>
        <taxon>Dikarya</taxon>
        <taxon>Basidiomycota</taxon>
        <taxon>Agaricomycotina</taxon>
        <taxon>Agaricomycetes</taxon>
        <taxon>Agaricomycetidae</taxon>
        <taxon>Agaricales</taxon>
        <taxon>Agaricineae</taxon>
        <taxon>Hydnangiaceae</taxon>
        <taxon>Laccaria</taxon>
    </lineage>
</organism>
<dbReference type="Proteomes" id="UP000054477">
    <property type="component" value="Unassembled WGS sequence"/>
</dbReference>
<dbReference type="AlphaFoldDB" id="A0A0C9WIS0"/>
<evidence type="ECO:0000313" key="2">
    <source>
        <dbReference type="EMBL" id="KIJ93429.1"/>
    </source>
</evidence>
<dbReference type="OrthoDB" id="3257338at2759"/>
<sequence>MEYYNTLNDLYTSNDQLVHNFQESIFPASIFNLGPNTVTLDHIDYANVAYGLCGISALGKYNPDKGGHMILFDLGIMICFPPRSTILIPSSVLRHLAAIDPAYFDELDEITLGPRKKRPSDNPLKEWIKDAESFLEEDIRWEGRGKYQSGTCCTSSCTSSGTLYRCQDCEGGELLCQVCTINRHHPSPLHRIQEWNGSFFKATTLKALGLQIQLGHRLGHHCTNPHKAWNDAFVVLDITGIHEVGLDFCNREMAQPHFIQLLQFHWFPGSTKNPHTTATFHLLKHFQLLSFKSKASAFEFYSVLARETENTGMDQYCVFMRMVRQFRYIKVLKRAGRGHDRGGIVATKPGQCAVLCPACPHPGVNLPKGWEDARPEQRFIYCLFLAIDANFCLKRKSVSSDAVDPSLIDGKAYLVQENLFKDFLSRYGSKVVQEPSTCSNHNAVNAEQSSTGLAATGVGTIDCSRHDIKRPTSVGDLQKGERYVNMDYLFFNRRKMFHFLIPKFHLPTHIMACQTIFSSNFNHNVGRTDGEAPERSWSHINPITTSTCEMGPGSRRDTLYDHFGAWNWKKSKLMGPSLLQKIKTAVVECGDHTFLHNQFVIGLNNPVLVKWELDHSQSNPFEGAFKAISQDQVKLQLAEQEALHEEVSASVMLTMGMDFEQQQHRLSRDQASLGQHATDNQKHKLQIRSNMLHSRLACSHALQNNSDVEERVEDIKLWLPSELPSSYICDTRLQEMEFQLWKAQANDTLKELCDALCLHSHLYIDKDRFQSCTVIHRVQARVDFSATTYQKAWHALFKLAKRLQYVGWGSLSDPDSSVRMRNKSGDAASTPAMIPSEGHRMVSWIWRWLGESVSEEEGIHERKQWTLQECFYYSLFLPRSAYLVL</sequence>
<feature type="domain" description="CxC2-like cysteine cluster KDZ transposase-associated" evidence="1">
    <location>
        <begin position="205"/>
        <end position="312"/>
    </location>
</feature>
<gene>
    <name evidence="2" type="ORF">K443DRAFT_135052</name>
</gene>
<evidence type="ECO:0000259" key="1">
    <source>
        <dbReference type="Pfam" id="PF18803"/>
    </source>
</evidence>
<dbReference type="InterPro" id="IPR040521">
    <property type="entry name" value="KDZ"/>
</dbReference>
<dbReference type="EMBL" id="KN838844">
    <property type="protein sequence ID" value="KIJ93429.1"/>
    <property type="molecule type" value="Genomic_DNA"/>
</dbReference>
<dbReference type="PANTHER" id="PTHR33096:SF1">
    <property type="entry name" value="CXC1-LIKE CYSTEINE CLUSTER ASSOCIATED WITH KDZ TRANSPOSASES DOMAIN-CONTAINING PROTEIN"/>
    <property type="match status" value="1"/>
</dbReference>
<dbReference type="InterPro" id="IPR041457">
    <property type="entry name" value="CxC2_KDZ-assoc"/>
</dbReference>
<accession>A0A0C9WIS0</accession>